<name>M5TZ90_9BACT</name>
<protein>
    <submittedName>
        <fullName evidence="3">NAD-dependent epimerase/dehydratase</fullName>
    </submittedName>
</protein>
<dbReference type="InterPro" id="IPR001509">
    <property type="entry name" value="Epimerase_deHydtase"/>
</dbReference>
<accession>M5TZ90</accession>
<keyword evidence="4" id="KW-1185">Reference proteome</keyword>
<dbReference type="Gene3D" id="3.40.50.720">
    <property type="entry name" value="NAD(P)-binding Rossmann-like Domain"/>
    <property type="match status" value="1"/>
</dbReference>
<dbReference type="SUPFAM" id="SSF51735">
    <property type="entry name" value="NAD(P)-binding Rossmann-fold domains"/>
    <property type="match status" value="1"/>
</dbReference>
<dbReference type="PANTHER" id="PTHR48079:SF6">
    <property type="entry name" value="NAD(P)-BINDING DOMAIN-CONTAINING PROTEIN-RELATED"/>
    <property type="match status" value="1"/>
</dbReference>
<comment type="caution">
    <text evidence="3">The sequence shown here is derived from an EMBL/GenBank/DDBJ whole genome shotgun (WGS) entry which is preliminary data.</text>
</comment>
<reference evidence="3 4" key="1">
    <citation type="journal article" date="2013" name="Mar. Genomics">
        <title>Expression of sulfatases in Rhodopirellula baltica and the diversity of sulfatases in the genus Rhodopirellula.</title>
        <authorList>
            <person name="Wegner C.E."/>
            <person name="Richter-Heitmann T."/>
            <person name="Klindworth A."/>
            <person name="Klockow C."/>
            <person name="Richter M."/>
            <person name="Achstetter T."/>
            <person name="Glockner F.O."/>
            <person name="Harder J."/>
        </authorList>
    </citation>
    <scope>NUCLEOTIDE SEQUENCE [LARGE SCALE GENOMIC DNA]</scope>
    <source>
        <strain evidence="3 4">SM41</strain>
    </source>
</reference>
<dbReference type="InterPro" id="IPR051783">
    <property type="entry name" value="NAD(P)-dependent_oxidoreduct"/>
</dbReference>
<evidence type="ECO:0000313" key="4">
    <source>
        <dbReference type="Proteomes" id="UP000011885"/>
    </source>
</evidence>
<dbReference type="PANTHER" id="PTHR48079">
    <property type="entry name" value="PROTEIN YEEZ"/>
    <property type="match status" value="1"/>
</dbReference>
<sequence length="358" mass="38905">MARYLVTGASGFIGRHLVDFLLAAGNEVVALSRSQEEGTERGGQLQRIAGDIRNPVRVDEAMRSVDHVIHLAASVATRSTALSESINVEGTRVVAASAAQQPNPPTLVAVSSLAVAGPVLERADASKSKRRKHSDDEQSAAVSEGDPCRPVSHYGRTKLRAEQVLQGMADQIPITIVRPPCVIGPGDRNLFALYKTVRSGWNFVLSKSFRYSYISVTDLVPGILSAVERGTRLPSPEQTDQARGVYYLTDPNPVTFVELAEMIAASFDEFAISRRRPLRHIRIPRAAGWIAGGCGEIVMRGFGGRVFLNLDKVREGVGGSWVCDGSLAEQELSFRPAADLATRIIETTIDYHQSQWLT</sequence>
<dbReference type="EMBL" id="ANOH01000274">
    <property type="protein sequence ID" value="EMI54520.1"/>
    <property type="molecule type" value="Genomic_DNA"/>
</dbReference>
<feature type="domain" description="NAD-dependent epimerase/dehydratase" evidence="2">
    <location>
        <begin position="5"/>
        <end position="236"/>
    </location>
</feature>
<organism evidence="3 4">
    <name type="scientific">Rhodopirellula sallentina SM41</name>
    <dbReference type="NCBI Taxonomy" id="1263870"/>
    <lineage>
        <taxon>Bacteria</taxon>
        <taxon>Pseudomonadati</taxon>
        <taxon>Planctomycetota</taxon>
        <taxon>Planctomycetia</taxon>
        <taxon>Pirellulales</taxon>
        <taxon>Pirellulaceae</taxon>
        <taxon>Rhodopirellula</taxon>
    </lineage>
</organism>
<dbReference type="GO" id="GO:0004029">
    <property type="term" value="F:aldehyde dehydrogenase (NAD+) activity"/>
    <property type="evidence" value="ECO:0007669"/>
    <property type="project" value="TreeGrafter"/>
</dbReference>
<evidence type="ECO:0000259" key="2">
    <source>
        <dbReference type="Pfam" id="PF01370"/>
    </source>
</evidence>
<feature type="region of interest" description="Disordered" evidence="1">
    <location>
        <begin position="122"/>
        <end position="153"/>
    </location>
</feature>
<dbReference type="RefSeq" id="WP_008681957.1">
    <property type="nucleotide sequence ID" value="NZ_ANOH01000274.1"/>
</dbReference>
<dbReference type="Pfam" id="PF01370">
    <property type="entry name" value="Epimerase"/>
    <property type="match status" value="1"/>
</dbReference>
<dbReference type="PATRIC" id="fig|1263870.3.peg.4227"/>
<dbReference type="Proteomes" id="UP000011885">
    <property type="component" value="Unassembled WGS sequence"/>
</dbReference>
<dbReference type="InterPro" id="IPR036291">
    <property type="entry name" value="NAD(P)-bd_dom_sf"/>
</dbReference>
<proteinExistence type="predicted"/>
<evidence type="ECO:0000313" key="3">
    <source>
        <dbReference type="EMBL" id="EMI54520.1"/>
    </source>
</evidence>
<dbReference type="GO" id="GO:0005737">
    <property type="term" value="C:cytoplasm"/>
    <property type="evidence" value="ECO:0007669"/>
    <property type="project" value="TreeGrafter"/>
</dbReference>
<gene>
    <name evidence="3" type="ORF">RSSM_03991</name>
</gene>
<evidence type="ECO:0000256" key="1">
    <source>
        <dbReference type="SAM" id="MobiDB-lite"/>
    </source>
</evidence>
<dbReference type="AlphaFoldDB" id="M5TZ90"/>